<evidence type="ECO:0000256" key="2">
    <source>
        <dbReference type="ARBA" id="ARBA00022679"/>
    </source>
</evidence>
<evidence type="ECO:0000256" key="1">
    <source>
        <dbReference type="ARBA" id="ARBA00022478"/>
    </source>
</evidence>
<comment type="catalytic activity">
    <reaction evidence="5 6 8">
        <text>RNA(n) + a ribonucleoside 5'-triphosphate = RNA(n+1) + diphosphate</text>
        <dbReference type="Rhea" id="RHEA:21248"/>
        <dbReference type="Rhea" id="RHEA-COMP:14527"/>
        <dbReference type="Rhea" id="RHEA-COMP:17342"/>
        <dbReference type="ChEBI" id="CHEBI:33019"/>
        <dbReference type="ChEBI" id="CHEBI:61557"/>
        <dbReference type="ChEBI" id="CHEBI:140395"/>
        <dbReference type="EC" id="2.7.7.6"/>
    </reaction>
</comment>
<feature type="domain" description="RNA polymerase Rpb2" evidence="13">
    <location>
        <begin position="378"/>
        <end position="445"/>
    </location>
</feature>
<proteinExistence type="inferred from homology"/>
<dbReference type="InterPro" id="IPR014724">
    <property type="entry name" value="RNA_pol_RPB2_OB-fold"/>
</dbReference>
<protein>
    <recommendedName>
        <fullName evidence="6 8">DNA-directed RNA polymerase subunit beta</fullName>
        <shortName evidence="6">RNAP subunit beta</shortName>
        <ecNumber evidence="6 8">2.7.7.6</ecNumber>
    </recommendedName>
    <alternativeName>
        <fullName evidence="6">RNA polymerase subunit beta</fullName>
    </alternativeName>
    <alternativeName>
        <fullName evidence="6">Transcriptase subunit beta</fullName>
    </alternativeName>
</protein>
<comment type="function">
    <text evidence="6 8">DNA-dependent RNA polymerase catalyzes the transcription of DNA into RNA using the four ribonucleoside triphosphates as substrates.</text>
</comment>
<dbReference type="InterPro" id="IPR007120">
    <property type="entry name" value="DNA-dir_RNAP_su2_dom"/>
</dbReference>
<feature type="domain" description="RNA polymerase Rpb2" evidence="11">
    <location>
        <begin position="147"/>
        <end position="319"/>
    </location>
</feature>
<dbReference type="Gene3D" id="3.90.1110.10">
    <property type="entry name" value="RNA polymerase Rpb2, domain 2"/>
    <property type="match status" value="1"/>
</dbReference>
<evidence type="ECO:0000259" key="9">
    <source>
        <dbReference type="Pfam" id="PF00562"/>
    </source>
</evidence>
<dbReference type="Gene3D" id="3.90.1100.10">
    <property type="match status" value="1"/>
</dbReference>
<accession>A0A1G2KP49</accession>
<dbReference type="InterPro" id="IPR037034">
    <property type="entry name" value="RNA_pol_Rpb2_2_sf"/>
</dbReference>
<comment type="caution">
    <text evidence="15">The sequence shown here is derived from an EMBL/GenBank/DDBJ whole genome shotgun (WGS) entry which is preliminary data.</text>
</comment>
<dbReference type="InterPro" id="IPR007641">
    <property type="entry name" value="RNA_pol_Rpb2_7"/>
</dbReference>
<dbReference type="InterPro" id="IPR015712">
    <property type="entry name" value="DNA-dir_RNA_pol_su2"/>
</dbReference>
<dbReference type="Gene3D" id="2.40.50.150">
    <property type="match status" value="1"/>
</dbReference>
<reference evidence="15 16" key="1">
    <citation type="journal article" date="2016" name="Nat. Commun.">
        <title>Thousands of microbial genomes shed light on interconnected biogeochemical processes in an aquifer system.</title>
        <authorList>
            <person name="Anantharaman K."/>
            <person name="Brown C.T."/>
            <person name="Hug L.A."/>
            <person name="Sharon I."/>
            <person name="Castelle C.J."/>
            <person name="Probst A.J."/>
            <person name="Thomas B.C."/>
            <person name="Singh A."/>
            <person name="Wilkins M.J."/>
            <person name="Karaoz U."/>
            <person name="Brodie E.L."/>
            <person name="Williams K.H."/>
            <person name="Hubbard S.S."/>
            <person name="Banfield J.F."/>
        </authorList>
    </citation>
    <scope>NUCLEOTIDE SEQUENCE [LARGE SCALE GENOMIC DNA]</scope>
</reference>
<comment type="subunit">
    <text evidence="6 8">The RNAP catalytic core consists of 2 alpha, 1 beta, 1 beta' and 1 omega subunit. When a sigma factor is associated with the core the holoenzyme is formed, which can initiate transcription.</text>
</comment>
<dbReference type="PROSITE" id="PS01166">
    <property type="entry name" value="RNA_POL_BETA"/>
    <property type="match status" value="1"/>
</dbReference>
<comment type="similarity">
    <text evidence="6 7">Belongs to the RNA polymerase beta chain family.</text>
</comment>
<dbReference type="PANTHER" id="PTHR20856">
    <property type="entry name" value="DNA-DIRECTED RNA POLYMERASE I SUBUNIT 2"/>
    <property type="match status" value="1"/>
</dbReference>
<dbReference type="Pfam" id="PF04561">
    <property type="entry name" value="RNA_pol_Rpb2_2"/>
    <property type="match status" value="1"/>
</dbReference>
<dbReference type="Pfam" id="PF04563">
    <property type="entry name" value="RNA_pol_Rpb2_1"/>
    <property type="match status" value="1"/>
</dbReference>
<dbReference type="InterPro" id="IPR042107">
    <property type="entry name" value="DNA-dir_RNA_pol_bsu_ext_1_sf"/>
</dbReference>
<dbReference type="HAMAP" id="MF_01321">
    <property type="entry name" value="RNApol_bact_RpoB"/>
    <property type="match status" value="1"/>
</dbReference>
<dbReference type="Pfam" id="PF00562">
    <property type="entry name" value="RNA_pol_Rpb2_6"/>
    <property type="match status" value="1"/>
</dbReference>
<feature type="domain" description="DNA-directed RNA polymerase subunit 2 hybrid-binding" evidence="9">
    <location>
        <begin position="582"/>
        <end position="968"/>
    </location>
</feature>
<dbReference type="GO" id="GO:0003899">
    <property type="term" value="F:DNA-directed RNA polymerase activity"/>
    <property type="evidence" value="ECO:0007669"/>
    <property type="project" value="UniProtKB-UniRule"/>
</dbReference>
<dbReference type="Gene3D" id="3.90.1800.10">
    <property type="entry name" value="RNA polymerase alpha subunit dimerisation domain"/>
    <property type="match status" value="1"/>
</dbReference>
<dbReference type="InterPro" id="IPR019462">
    <property type="entry name" value="DNA-dir_RNA_pol_bsu_external_1"/>
</dbReference>
<dbReference type="Proteomes" id="UP000179023">
    <property type="component" value="Unassembled WGS sequence"/>
</dbReference>
<keyword evidence="4 6" id="KW-0804">Transcription</keyword>
<evidence type="ECO:0000256" key="5">
    <source>
        <dbReference type="ARBA" id="ARBA00048552"/>
    </source>
</evidence>
<dbReference type="CDD" id="cd00653">
    <property type="entry name" value="RNA_pol_B_RPB2"/>
    <property type="match status" value="1"/>
</dbReference>
<gene>
    <name evidence="6" type="primary">rpoB</name>
    <name evidence="15" type="ORF">A3C07_00680</name>
</gene>
<keyword evidence="2 6" id="KW-0808">Transferase</keyword>
<dbReference type="NCBIfam" id="TIGR02013">
    <property type="entry name" value="rpoB"/>
    <property type="match status" value="1"/>
</dbReference>
<dbReference type="Gene3D" id="2.40.270.10">
    <property type="entry name" value="DNA-directed RNA polymerase, subunit 2, domain 6"/>
    <property type="match status" value="2"/>
</dbReference>
<keyword evidence="1 6" id="KW-0240">DNA-directed RNA polymerase</keyword>
<dbReference type="InterPro" id="IPR007642">
    <property type="entry name" value="RNA_pol_Rpb2_2"/>
</dbReference>
<dbReference type="STRING" id="1802270.A3C07_00680"/>
<dbReference type="NCBIfam" id="NF001616">
    <property type="entry name" value="PRK00405.1"/>
    <property type="match status" value="1"/>
</dbReference>
<feature type="domain" description="DNA-directed RNA polymerase beta subunit external 1" evidence="14">
    <location>
        <begin position="456"/>
        <end position="521"/>
    </location>
</feature>
<feature type="domain" description="RNA polymerase beta subunit protrusion" evidence="12">
    <location>
        <begin position="19"/>
        <end position="362"/>
    </location>
</feature>
<evidence type="ECO:0000256" key="6">
    <source>
        <dbReference type="HAMAP-Rule" id="MF_01321"/>
    </source>
</evidence>
<evidence type="ECO:0000256" key="7">
    <source>
        <dbReference type="RuleBase" id="RU000434"/>
    </source>
</evidence>
<dbReference type="Pfam" id="PF04560">
    <property type="entry name" value="RNA_pol_Rpb2_7"/>
    <property type="match status" value="1"/>
</dbReference>
<dbReference type="EMBL" id="MHQI01000021">
    <property type="protein sequence ID" value="OHA00271.1"/>
    <property type="molecule type" value="Genomic_DNA"/>
</dbReference>
<feature type="domain" description="RNA polymerase Rpb2" evidence="10">
    <location>
        <begin position="970"/>
        <end position="1044"/>
    </location>
</feature>
<dbReference type="InterPro" id="IPR007121">
    <property type="entry name" value="RNA_pol_bsu_CS"/>
</dbReference>
<evidence type="ECO:0000259" key="14">
    <source>
        <dbReference type="Pfam" id="PF10385"/>
    </source>
</evidence>
<dbReference type="Gene3D" id="2.30.150.10">
    <property type="entry name" value="DNA-directed RNA polymerase, beta subunit, external 1 domain"/>
    <property type="match status" value="1"/>
</dbReference>
<dbReference type="InterPro" id="IPR010243">
    <property type="entry name" value="RNA_pol_bsu_bac"/>
</dbReference>
<evidence type="ECO:0000256" key="8">
    <source>
        <dbReference type="RuleBase" id="RU363031"/>
    </source>
</evidence>
<evidence type="ECO:0000259" key="11">
    <source>
        <dbReference type="Pfam" id="PF04561"/>
    </source>
</evidence>
<dbReference type="Gene3D" id="2.40.50.100">
    <property type="match status" value="1"/>
</dbReference>
<dbReference type="GO" id="GO:0003677">
    <property type="term" value="F:DNA binding"/>
    <property type="evidence" value="ECO:0007669"/>
    <property type="project" value="UniProtKB-UniRule"/>
</dbReference>
<evidence type="ECO:0000313" key="16">
    <source>
        <dbReference type="Proteomes" id="UP000179023"/>
    </source>
</evidence>
<name>A0A1G2KP49_9BACT</name>
<evidence type="ECO:0000259" key="10">
    <source>
        <dbReference type="Pfam" id="PF04560"/>
    </source>
</evidence>
<evidence type="ECO:0000256" key="3">
    <source>
        <dbReference type="ARBA" id="ARBA00022695"/>
    </source>
</evidence>
<evidence type="ECO:0000256" key="4">
    <source>
        <dbReference type="ARBA" id="ARBA00023163"/>
    </source>
</evidence>
<organism evidence="15 16">
    <name type="scientific">Candidatus Sungbacteria bacterium RIFCSPHIGHO2_02_FULL_47_11</name>
    <dbReference type="NCBI Taxonomy" id="1802270"/>
    <lineage>
        <taxon>Bacteria</taxon>
        <taxon>Candidatus Sungiibacteriota</taxon>
    </lineage>
</organism>
<dbReference type="GO" id="GO:0006351">
    <property type="term" value="P:DNA-templated transcription"/>
    <property type="evidence" value="ECO:0007669"/>
    <property type="project" value="UniProtKB-UniRule"/>
</dbReference>
<dbReference type="SUPFAM" id="SSF64484">
    <property type="entry name" value="beta and beta-prime subunits of DNA dependent RNA-polymerase"/>
    <property type="match status" value="1"/>
</dbReference>
<evidence type="ECO:0000259" key="13">
    <source>
        <dbReference type="Pfam" id="PF04565"/>
    </source>
</evidence>
<dbReference type="InterPro" id="IPR007644">
    <property type="entry name" value="RNA_pol_bsu_protrusion"/>
</dbReference>
<evidence type="ECO:0000313" key="15">
    <source>
        <dbReference type="EMBL" id="OHA00271.1"/>
    </source>
</evidence>
<keyword evidence="3 6" id="KW-0548">Nucleotidyltransferase</keyword>
<dbReference type="GO" id="GO:0032549">
    <property type="term" value="F:ribonucleoside binding"/>
    <property type="evidence" value="ECO:0007669"/>
    <property type="project" value="InterPro"/>
</dbReference>
<dbReference type="InterPro" id="IPR037033">
    <property type="entry name" value="DNA-dir_RNAP_su2_hyb_sf"/>
</dbReference>
<sequence>MEKKYFARYKSAVTELPYLSEIQVNSYRWFFEKGLRELFDEVSPIGEDLGGGELSLKLSGFSLDEPKYSEEEARALNVTYETALRLRAQLIHKKTKEIKEQEIYLGDFPVMTPRGTFIINGVERVVVSQLIRSSGVYFTAYVARGRKFFGAKVIPNRGAWLEFETDSDDVISVKIDRKRKIPATALLRIFGFSTSEEIHEALKHTDVGETSYVKNTLDHDPAATPDEAFIEIYKRIRPGDLATVDNARSLITSMFGQDRYDLAEVGRYKFNQRLEMQKKKTRTLDGSDLIAVLQEIIRLNTRGDVPADDIDHLGNRRVRSVGELLQNKLRVGITRMARIIRDRMSTLDPATITPAQLINARPFVAAVKEFFTSSQLSQFMDQTNPLSELEHKRRLSAMGPGGLQRERAGFEVRDVHPSHYGRICPIQTPEGPNIGLVGHLAGYARLNDLGLIETPYMKVKNGRITKEIIYLDASAEVQHNIAHAGIAIDEEGRIMDERVEARVRGNPGFVERSMVSLIDVSPQQAISIATSLIPFLEHDDANRALMGSNMQRQAVPCVRASAPLVTTGIEGRAAQDSGRVIVAENEGIIDSVDAREISIKEKGGTLRSYPLVSFLRTNAFTVIRQRPIVERGSRVKRGDILADSSSTEGGELALGQNVTVAFLSWAGANYEDAIILSERLLKDDRYTSIHTEEFILDVRDTKLGPEITTHDIPNVGEEKLKNLDEDGIVRLGAEVRSGDILVGKISPKGESDLTPEEKLLRAIFGEKARDVKDTSLRLPHGKRGRIVGIKVFSRERGDKLDAGVIKQVLIEVAQLRKVAVGDKLAGRHGNKGVISKILPEEDMPYMEDGTPVEMILNPLGVASRMNLGQILETHLGWAAEKLGYRAVTPALVGAREEEIKTEMRLAGIPEDGKVWLYDGRNGERFAQKVTVGNIYIMKLIHLVEDKIHMRSIGPYSLITQQPLGGKAQFGGQRFGEMEVWALEGYGAAHTLQEMLTIKSDDVLGRSATYEAIINGERIKKPNIPASFNVLVNELKGLGFNVNVVRKEISTDVKPKKE</sequence>
<dbReference type="InterPro" id="IPR007645">
    <property type="entry name" value="RNA_pol_Rpb2_3"/>
</dbReference>
<dbReference type="GO" id="GO:0000428">
    <property type="term" value="C:DNA-directed RNA polymerase complex"/>
    <property type="evidence" value="ECO:0007669"/>
    <property type="project" value="UniProtKB-KW"/>
</dbReference>
<dbReference type="AlphaFoldDB" id="A0A1G2KP49"/>
<dbReference type="Pfam" id="PF10385">
    <property type="entry name" value="RNA_pol_Rpb2_45"/>
    <property type="match status" value="1"/>
</dbReference>
<evidence type="ECO:0000259" key="12">
    <source>
        <dbReference type="Pfam" id="PF04563"/>
    </source>
</evidence>
<dbReference type="Pfam" id="PF04565">
    <property type="entry name" value="RNA_pol_Rpb2_3"/>
    <property type="match status" value="1"/>
</dbReference>
<dbReference type="EC" id="2.7.7.6" evidence="6 8"/>